<dbReference type="Gene3D" id="3.80.10.10">
    <property type="entry name" value="Ribonuclease Inhibitor"/>
    <property type="match status" value="3"/>
</dbReference>
<protein>
    <submittedName>
        <fullName evidence="8">Leucine-rich repeat-containing N-terminal, type 2</fullName>
    </submittedName>
</protein>
<dbReference type="SUPFAM" id="SSF52058">
    <property type="entry name" value="L domain-like"/>
    <property type="match status" value="2"/>
</dbReference>
<evidence type="ECO:0000259" key="7">
    <source>
        <dbReference type="Pfam" id="PF08263"/>
    </source>
</evidence>
<evidence type="ECO:0000313" key="8">
    <source>
        <dbReference type="EMBL" id="PWA56852.1"/>
    </source>
</evidence>
<evidence type="ECO:0000256" key="3">
    <source>
        <dbReference type="ARBA" id="ARBA00022692"/>
    </source>
</evidence>
<dbReference type="PANTHER" id="PTHR48009:SF4">
    <property type="entry name" value="LEUCINE-RICH REPEAT (LRR) FAMILY PROTEIN"/>
    <property type="match status" value="1"/>
</dbReference>
<organism evidence="8 9">
    <name type="scientific">Artemisia annua</name>
    <name type="common">Sweet wormwood</name>
    <dbReference type="NCBI Taxonomy" id="35608"/>
    <lineage>
        <taxon>Eukaryota</taxon>
        <taxon>Viridiplantae</taxon>
        <taxon>Streptophyta</taxon>
        <taxon>Embryophyta</taxon>
        <taxon>Tracheophyta</taxon>
        <taxon>Spermatophyta</taxon>
        <taxon>Magnoliopsida</taxon>
        <taxon>eudicotyledons</taxon>
        <taxon>Gunneridae</taxon>
        <taxon>Pentapetalae</taxon>
        <taxon>asterids</taxon>
        <taxon>campanulids</taxon>
        <taxon>Asterales</taxon>
        <taxon>Asteraceae</taxon>
        <taxon>Asteroideae</taxon>
        <taxon>Anthemideae</taxon>
        <taxon>Artemisiinae</taxon>
        <taxon>Artemisia</taxon>
    </lineage>
</organism>
<keyword evidence="6" id="KW-0472">Membrane</keyword>
<dbReference type="Proteomes" id="UP000245207">
    <property type="component" value="Unassembled WGS sequence"/>
</dbReference>
<dbReference type="GO" id="GO:0006952">
    <property type="term" value="P:defense response"/>
    <property type="evidence" value="ECO:0007669"/>
    <property type="project" value="UniProtKB-ARBA"/>
</dbReference>
<name>A0A2U1M6F4_ARTAN</name>
<dbReference type="FunFam" id="3.80.10.10:FF:000095">
    <property type="entry name" value="LRR receptor-like serine/threonine-protein kinase GSO1"/>
    <property type="match status" value="2"/>
</dbReference>
<keyword evidence="5" id="KW-1133">Transmembrane helix</keyword>
<dbReference type="SMART" id="SM00369">
    <property type="entry name" value="LRR_TYP"/>
    <property type="match status" value="6"/>
</dbReference>
<comment type="subcellular location">
    <subcellularLocation>
        <location evidence="1">Membrane</location>
        <topology evidence="1">Single-pass membrane protein</topology>
    </subcellularLocation>
</comment>
<feature type="domain" description="Leucine-rich repeat-containing N-terminal plant-type" evidence="7">
    <location>
        <begin position="407"/>
        <end position="444"/>
    </location>
</feature>
<dbReference type="EMBL" id="PKPP01006334">
    <property type="protein sequence ID" value="PWA56852.1"/>
    <property type="molecule type" value="Genomic_DNA"/>
</dbReference>
<evidence type="ECO:0000256" key="1">
    <source>
        <dbReference type="ARBA" id="ARBA00004167"/>
    </source>
</evidence>
<dbReference type="InterPro" id="IPR001611">
    <property type="entry name" value="Leu-rich_rpt"/>
</dbReference>
<dbReference type="InterPro" id="IPR032675">
    <property type="entry name" value="LRR_dom_sf"/>
</dbReference>
<evidence type="ECO:0000256" key="6">
    <source>
        <dbReference type="ARBA" id="ARBA00023136"/>
    </source>
</evidence>
<keyword evidence="2" id="KW-0433">Leucine-rich repeat</keyword>
<keyword evidence="9" id="KW-1185">Reference proteome</keyword>
<dbReference type="GO" id="GO:0016020">
    <property type="term" value="C:membrane"/>
    <property type="evidence" value="ECO:0007669"/>
    <property type="project" value="UniProtKB-SubCell"/>
</dbReference>
<dbReference type="InterPro" id="IPR013210">
    <property type="entry name" value="LRR_N_plant-typ"/>
</dbReference>
<dbReference type="InterPro" id="IPR003591">
    <property type="entry name" value="Leu-rich_rpt_typical-subtyp"/>
</dbReference>
<dbReference type="InterPro" id="IPR053213">
    <property type="entry name" value="RLP29"/>
</dbReference>
<dbReference type="STRING" id="35608.A0A2U1M6F4"/>
<evidence type="ECO:0000313" key="9">
    <source>
        <dbReference type="Proteomes" id="UP000245207"/>
    </source>
</evidence>
<dbReference type="OrthoDB" id="676979at2759"/>
<comment type="caution">
    <text evidence="8">The sequence shown here is derived from an EMBL/GenBank/DDBJ whole genome shotgun (WGS) entry which is preliminary data.</text>
</comment>
<proteinExistence type="predicted"/>
<dbReference type="Pfam" id="PF08263">
    <property type="entry name" value="LRRNT_2"/>
    <property type="match status" value="2"/>
</dbReference>
<evidence type="ECO:0000256" key="5">
    <source>
        <dbReference type="ARBA" id="ARBA00022989"/>
    </source>
</evidence>
<dbReference type="GO" id="GO:0051707">
    <property type="term" value="P:response to other organism"/>
    <property type="evidence" value="ECO:0007669"/>
    <property type="project" value="UniProtKB-ARBA"/>
</dbReference>
<reference evidence="8 9" key="1">
    <citation type="journal article" date="2018" name="Mol. Plant">
        <title>The genome of Artemisia annua provides insight into the evolution of Asteraceae family and artemisinin biosynthesis.</title>
        <authorList>
            <person name="Shen Q."/>
            <person name="Zhang L."/>
            <person name="Liao Z."/>
            <person name="Wang S."/>
            <person name="Yan T."/>
            <person name="Shi P."/>
            <person name="Liu M."/>
            <person name="Fu X."/>
            <person name="Pan Q."/>
            <person name="Wang Y."/>
            <person name="Lv Z."/>
            <person name="Lu X."/>
            <person name="Zhang F."/>
            <person name="Jiang W."/>
            <person name="Ma Y."/>
            <person name="Chen M."/>
            <person name="Hao X."/>
            <person name="Li L."/>
            <person name="Tang Y."/>
            <person name="Lv G."/>
            <person name="Zhou Y."/>
            <person name="Sun X."/>
            <person name="Brodelius P.E."/>
            <person name="Rose J.K.C."/>
            <person name="Tang K."/>
        </authorList>
    </citation>
    <scope>NUCLEOTIDE SEQUENCE [LARGE SCALE GENOMIC DNA]</scope>
    <source>
        <strain evidence="9">cv. Huhao1</strain>
        <tissue evidence="8">Leaf</tissue>
    </source>
</reference>
<feature type="domain" description="Leucine-rich repeat-containing N-terminal plant-type" evidence="7">
    <location>
        <begin position="26"/>
        <end position="63"/>
    </location>
</feature>
<evidence type="ECO:0000256" key="2">
    <source>
        <dbReference type="ARBA" id="ARBA00022614"/>
    </source>
</evidence>
<dbReference type="Pfam" id="PF00560">
    <property type="entry name" value="LRR_1"/>
    <property type="match status" value="1"/>
</dbReference>
<gene>
    <name evidence="8" type="ORF">CTI12_AA416500</name>
</gene>
<dbReference type="AlphaFoldDB" id="A0A2U1M6F4"/>
<keyword evidence="3" id="KW-0812">Transmembrane</keyword>
<dbReference type="PRINTS" id="PR00019">
    <property type="entry name" value="LEURICHRPT"/>
</dbReference>
<accession>A0A2U1M6F4</accession>
<sequence length="735" mass="80859">MSLLIRVTFLVVAFLPRFFAILNPIDFLALQSIRKSLEDMPGSNYFSSWDFTSDPCNFAGVYCQGEKVVALNLGDPRAGAPGLSGRLSPAIGKLTDLTEFTVVPGRIMGGLPSSFSNLKNLRFLAVSRNFIFHEIPASFGELKKLRTLDLSYNQITGGIPSVIGSLPELTNLILCHNHFTGSVPSFVSPKLTRVDLKHNDLSGSIEPGSIPSSIQYLSLSWNRLSGPVDRLLPRLNQLSYLDLSLNQFSGPIPGCVFSFAITNLQLERNQFTGPVQPYGPVNIQTVDISHNMLYGQVSPFFATVRNLYLNNNRFTGSVPPVFVDRLIEGSIQLLYLQHNFLTGMPINPRAEIPQSSLLCLQYNCMVPPVQTPCPINAGTQKTRPTSQCSEWKVAFLPRFFAILNPIDFLALQSIRKSLEDMPGSNYFSSWDFTSDPCNFAGVYCQGEKVVALNLGDPRAGAPGLSGRLSPAIGKLTDLTEFTVVPGRIMGGLPSSFSNLKNLRFLAVSRNFIFHEIPASFGELKKLRTLDLSYNQITGGIPSVIGSLPELTNLILCHNHFTGSVPSFVSPKLTRVDLKHNDLSGSIEPGSIPSSIQYLSLSWNRLSGPVDRLLPRLNQLSYLDLSLNQFSGPIPGCVFSFAITNLQLERNQFTGPCTTIRASMPINPRAEIPQSSLLCLQYNCMVPPVQTPCPINAGTQKTRPTSQCSEWKGQSSRVTNCNMQSTDKLTDYIWKS</sequence>
<dbReference type="PANTHER" id="PTHR48009">
    <property type="entry name" value="LEUCINE-RICH REPEAT (LRR) FAMILY PROTEIN"/>
    <property type="match status" value="1"/>
</dbReference>
<dbReference type="PROSITE" id="PS51450">
    <property type="entry name" value="LRR"/>
    <property type="match status" value="2"/>
</dbReference>
<evidence type="ECO:0000256" key="4">
    <source>
        <dbReference type="ARBA" id="ARBA00022737"/>
    </source>
</evidence>
<keyword evidence="4" id="KW-0677">Repeat</keyword>
<dbReference type="Pfam" id="PF13855">
    <property type="entry name" value="LRR_8"/>
    <property type="match status" value="2"/>
</dbReference>